<evidence type="ECO:0000313" key="2">
    <source>
        <dbReference type="EMBL" id="MEL5988122.1"/>
    </source>
</evidence>
<organism evidence="2 3">
    <name type="scientific">Kurthia gibsonii</name>
    <dbReference type="NCBI Taxonomy" id="33946"/>
    <lineage>
        <taxon>Bacteria</taxon>
        <taxon>Bacillati</taxon>
        <taxon>Bacillota</taxon>
        <taxon>Bacilli</taxon>
        <taxon>Bacillales</taxon>
        <taxon>Caryophanaceae</taxon>
        <taxon>Kurthia</taxon>
    </lineage>
</organism>
<gene>
    <name evidence="2" type="ORF">AAF454_06790</name>
</gene>
<dbReference type="Pfam" id="PF13519">
    <property type="entry name" value="VWA_2"/>
    <property type="match status" value="1"/>
</dbReference>
<evidence type="ECO:0000259" key="1">
    <source>
        <dbReference type="Pfam" id="PF13519"/>
    </source>
</evidence>
<dbReference type="EMBL" id="JBCEWA010000004">
    <property type="protein sequence ID" value="MEL5988122.1"/>
    <property type="molecule type" value="Genomic_DNA"/>
</dbReference>
<comment type="caution">
    <text evidence="2">The sequence shown here is derived from an EMBL/GenBank/DDBJ whole genome shotgun (WGS) entry which is preliminary data.</text>
</comment>
<feature type="domain" description="VWFA" evidence="1">
    <location>
        <begin position="245"/>
        <end position="346"/>
    </location>
</feature>
<proteinExistence type="predicted"/>
<name>A0ABU9LJB8_9BACL</name>
<dbReference type="Gene3D" id="3.40.50.410">
    <property type="entry name" value="von Willebrand factor, type A domain"/>
    <property type="match status" value="1"/>
</dbReference>
<dbReference type="PANTHER" id="PTHR36846:SF1">
    <property type="entry name" value="PROTEIN VIAA"/>
    <property type="match status" value="1"/>
</dbReference>
<dbReference type="PANTHER" id="PTHR36846">
    <property type="entry name" value="PROTEIN VIAA"/>
    <property type="match status" value="1"/>
</dbReference>
<sequence length="407" mass="47466">MHNELNSQLMDIDRFTMQAYNDLLTHHEGLQQLVEKQEQLPQLVRDVWCMLYTGKTEFKTTSPLQILSELQEFPLFLQQAMGDKLITTLATLRFGYLFLRQLEQQEDESLEDAFKKEIQHVLEQVEYVEDLLSSLQQRKQERQQTPIYDQLALADALEKQSELQQMAEWAKKFKISAKQKRVQTKTASILKGTVTTGQKAERLLPIEYLKSETHEAELDFLVRFSEGRTRMYDYKERTKKEKGALIICYDESSSMQDLDVQGKGFLMALLSMAKQDRRDFVFIPFSGDVDYQQIQHFKKGKYKIPQFLQFAQSYIGGGTNFEKPLQQAVQFMKHSTKGEVLFITDGVCHIPETVIEQVNAEKTKKQFYLMSLLIGHNKHPGQLAEISDEVLHLIHFQDIHHTRVFEL</sequence>
<dbReference type="Proteomes" id="UP001398420">
    <property type="component" value="Unassembled WGS sequence"/>
</dbReference>
<dbReference type="InterPro" id="IPR002035">
    <property type="entry name" value="VWF_A"/>
</dbReference>
<keyword evidence="3" id="KW-1185">Reference proteome</keyword>
<protein>
    <submittedName>
        <fullName evidence="2">VWA domain-containing protein</fullName>
    </submittedName>
</protein>
<dbReference type="SUPFAM" id="SSF53300">
    <property type="entry name" value="vWA-like"/>
    <property type="match status" value="1"/>
</dbReference>
<accession>A0ABU9LJB8</accession>
<dbReference type="RefSeq" id="WP_121177968.1">
    <property type="nucleotide sequence ID" value="NZ_JBCEWA010000004.1"/>
</dbReference>
<dbReference type="InterPro" id="IPR036465">
    <property type="entry name" value="vWFA_dom_sf"/>
</dbReference>
<evidence type="ECO:0000313" key="3">
    <source>
        <dbReference type="Proteomes" id="UP001398420"/>
    </source>
</evidence>
<reference evidence="2 3" key="1">
    <citation type="submission" date="2024-04" db="EMBL/GenBank/DDBJ databases">
        <authorList>
            <person name="Wu Y.S."/>
            <person name="Zhang L."/>
        </authorList>
    </citation>
    <scope>NUCLEOTIDE SEQUENCE [LARGE SCALE GENOMIC DNA]</scope>
    <source>
        <strain evidence="2 3">KG-01</strain>
    </source>
</reference>